<keyword evidence="3" id="KW-1185">Reference proteome</keyword>
<evidence type="ECO:0000313" key="3">
    <source>
        <dbReference type="Proteomes" id="UP000030651"/>
    </source>
</evidence>
<evidence type="ECO:0000313" key="2">
    <source>
        <dbReference type="EMBL" id="ETS79123.1"/>
    </source>
</evidence>
<dbReference type="OMA" id="PSWPRRE"/>
<feature type="compositionally biased region" description="Acidic residues" evidence="1">
    <location>
        <begin position="53"/>
        <end position="62"/>
    </location>
</feature>
<dbReference type="eggNOG" id="ENOG502SZVT">
    <property type="taxonomic scope" value="Eukaryota"/>
</dbReference>
<dbReference type="GeneID" id="19273989"/>
<evidence type="ECO:0000256" key="1">
    <source>
        <dbReference type="SAM" id="MobiDB-lite"/>
    </source>
</evidence>
<organism evidence="2 3">
    <name type="scientific">Pestalotiopsis fici (strain W106-1 / CGMCC3.15140)</name>
    <dbReference type="NCBI Taxonomy" id="1229662"/>
    <lineage>
        <taxon>Eukaryota</taxon>
        <taxon>Fungi</taxon>
        <taxon>Dikarya</taxon>
        <taxon>Ascomycota</taxon>
        <taxon>Pezizomycotina</taxon>
        <taxon>Sordariomycetes</taxon>
        <taxon>Xylariomycetidae</taxon>
        <taxon>Amphisphaeriales</taxon>
        <taxon>Sporocadaceae</taxon>
        <taxon>Pestalotiopsis</taxon>
    </lineage>
</organism>
<dbReference type="EMBL" id="KI912114">
    <property type="protein sequence ID" value="ETS79123.1"/>
    <property type="molecule type" value="Genomic_DNA"/>
</dbReference>
<dbReference type="InParanoid" id="W3WZ30"/>
<dbReference type="RefSeq" id="XP_007835748.1">
    <property type="nucleotide sequence ID" value="XM_007837557.1"/>
</dbReference>
<reference evidence="3" key="1">
    <citation type="journal article" date="2015" name="BMC Genomics">
        <title>Genomic and transcriptomic analysis of the endophytic fungus Pestalotiopsis fici reveals its lifestyle and high potential for synthesis of natural products.</title>
        <authorList>
            <person name="Wang X."/>
            <person name="Zhang X."/>
            <person name="Liu L."/>
            <person name="Xiang M."/>
            <person name="Wang W."/>
            <person name="Sun X."/>
            <person name="Che Y."/>
            <person name="Guo L."/>
            <person name="Liu G."/>
            <person name="Guo L."/>
            <person name="Wang C."/>
            <person name="Yin W.B."/>
            <person name="Stadler M."/>
            <person name="Zhang X."/>
            <person name="Liu X."/>
        </authorList>
    </citation>
    <scope>NUCLEOTIDE SEQUENCE [LARGE SCALE GENOMIC DNA]</scope>
    <source>
        <strain evidence="3">W106-1 / CGMCC3.15140</strain>
    </source>
</reference>
<feature type="region of interest" description="Disordered" evidence="1">
    <location>
        <begin position="113"/>
        <end position="156"/>
    </location>
</feature>
<sequence length="156" mass="16846">MYGSYGSYSSMSSVTQPLDIGSSSYLSSPSAYHQSSCAFPSWQRPERASSYLSDDDLLDLDDDSRSFTSGGSHSSASSNASGSPYTTVADEDFLHMQREQQAAMNREAIRLVVAEKERRKQQAQMAKRARRGSGGSAKKSPKAKSGAMAPIDEAVE</sequence>
<dbReference type="OrthoDB" id="5294241at2759"/>
<protein>
    <submittedName>
        <fullName evidence="2">Uncharacterized protein</fullName>
    </submittedName>
</protein>
<gene>
    <name evidence="2" type="ORF">PFICI_08976</name>
</gene>
<dbReference type="HOGENOM" id="CLU_119146_0_0_1"/>
<feature type="compositionally biased region" description="Low complexity" evidence="1">
    <location>
        <begin position="66"/>
        <end position="83"/>
    </location>
</feature>
<feature type="compositionally biased region" description="Low complexity" evidence="1">
    <location>
        <begin position="24"/>
        <end position="36"/>
    </location>
</feature>
<accession>W3WZ30</accession>
<feature type="region of interest" description="Disordered" evidence="1">
    <location>
        <begin position="24"/>
        <end position="96"/>
    </location>
</feature>
<dbReference type="AlphaFoldDB" id="W3WZ30"/>
<dbReference type="KEGG" id="pfy:PFICI_08976"/>
<proteinExistence type="predicted"/>
<dbReference type="Proteomes" id="UP000030651">
    <property type="component" value="Unassembled WGS sequence"/>
</dbReference>
<name>W3WZ30_PESFW</name>